<gene>
    <name evidence="2" type="ORF">GCM10023175_54070</name>
</gene>
<reference evidence="3" key="1">
    <citation type="journal article" date="2019" name="Int. J. Syst. Evol. Microbiol.">
        <title>The Global Catalogue of Microorganisms (GCM) 10K type strain sequencing project: providing services to taxonomists for standard genome sequencing and annotation.</title>
        <authorList>
            <consortium name="The Broad Institute Genomics Platform"/>
            <consortium name="The Broad Institute Genome Sequencing Center for Infectious Disease"/>
            <person name="Wu L."/>
            <person name="Ma J."/>
        </authorList>
    </citation>
    <scope>NUCLEOTIDE SEQUENCE [LARGE SCALE GENOMIC DNA]</scope>
    <source>
        <strain evidence="3">JCM 17906</strain>
    </source>
</reference>
<dbReference type="InterPro" id="IPR027417">
    <property type="entry name" value="P-loop_NTPase"/>
</dbReference>
<evidence type="ECO:0000313" key="3">
    <source>
        <dbReference type="Proteomes" id="UP001501598"/>
    </source>
</evidence>
<dbReference type="EMBL" id="BAABGT010000086">
    <property type="protein sequence ID" value="GAA4554896.1"/>
    <property type="molecule type" value="Genomic_DNA"/>
</dbReference>
<dbReference type="PANTHER" id="PTHR30121:SF6">
    <property type="entry name" value="SLR6007 PROTEIN"/>
    <property type="match status" value="1"/>
</dbReference>
<proteinExistence type="predicted"/>
<accession>A0ABP8S0U6</accession>
<evidence type="ECO:0000256" key="1">
    <source>
        <dbReference type="SAM" id="MobiDB-lite"/>
    </source>
</evidence>
<dbReference type="Gene3D" id="3.40.50.300">
    <property type="entry name" value="P-loop containing nucleotide triphosphate hydrolases"/>
    <property type="match status" value="2"/>
</dbReference>
<dbReference type="Proteomes" id="UP001501598">
    <property type="component" value="Unassembled WGS sequence"/>
</dbReference>
<dbReference type="PANTHER" id="PTHR30121">
    <property type="entry name" value="UNCHARACTERIZED PROTEIN YJGR-RELATED"/>
    <property type="match status" value="1"/>
</dbReference>
<evidence type="ECO:0000313" key="2">
    <source>
        <dbReference type="EMBL" id="GAA4554896.1"/>
    </source>
</evidence>
<protein>
    <submittedName>
        <fullName evidence="2">ATPase</fullName>
    </submittedName>
</protein>
<dbReference type="SUPFAM" id="SSF52540">
    <property type="entry name" value="P-loop containing nucleoside triphosphate hydrolases"/>
    <property type="match status" value="1"/>
</dbReference>
<organism evidence="2 3">
    <name type="scientific">Pseudonocardia xishanensis</name>
    <dbReference type="NCBI Taxonomy" id="630995"/>
    <lineage>
        <taxon>Bacteria</taxon>
        <taxon>Bacillati</taxon>
        <taxon>Actinomycetota</taxon>
        <taxon>Actinomycetes</taxon>
        <taxon>Pseudonocardiales</taxon>
        <taxon>Pseudonocardiaceae</taxon>
        <taxon>Pseudonocardia</taxon>
    </lineage>
</organism>
<comment type="caution">
    <text evidence="2">The sequence shown here is derived from an EMBL/GenBank/DDBJ whole genome shotgun (WGS) entry which is preliminary data.</text>
</comment>
<name>A0ABP8S0U6_9PSEU</name>
<feature type="compositionally biased region" description="Polar residues" evidence="1">
    <location>
        <begin position="1"/>
        <end position="12"/>
    </location>
</feature>
<sequence>MTATVDPTSASPNGVAPPGSVAGARLRPAAAPSADDPGTHYRSRPVPRSWGWTTPGGGRAANVEGGVLYQGTTQQVCGLFPFAVSSGAATPGVPIGRHMHTAEPIGLDPSEWLREGLVSNTGMWIQGQPGIGKSTIVKRLMVGLVSFGFSAVVPGDVKGEYTALVDHLGGRVWRIGRGLHSLNPLDAGPLRSALAQSSGQERARLEETIRARRLSLLEALVVIVRRSEIAVTERRLLDVALDLAVSADPTGEPTIPDVVRVLTNPPAELLSIAACETETMFRRDARDLLNTLGLLCAGAIRGIFDRRSSVEADIDTPALSLDISALDDDDDEVVAAAMLSSWAWAAAVIDGSAALGRRRNIFRVQDELWRALRVAPGLVERSDRVTRLGRHRGEISAQVTHSLDDLEALPTEADRAKARGMASRNGVMVLGGMADKELDGIRRIAPLTAQESGMVRSWAAPPTWVSGTAHPGRGKYLIKSGERMGLPVAMSLVPTERQLYDTDQAWRRATP</sequence>
<feature type="region of interest" description="Disordered" evidence="1">
    <location>
        <begin position="1"/>
        <end position="57"/>
    </location>
</feature>
<keyword evidence="3" id="KW-1185">Reference proteome</keyword>
<dbReference type="InterPro" id="IPR051162">
    <property type="entry name" value="T4SS_component"/>
</dbReference>